<sequence length="230" mass="25347">MLRRDPDQRLRQLVRRFAIGVVGWLRKFCCAPVSLVLRLNVQAVHQRTRGHVDGAQHIMPVAHHRRNSCRRPSVSGYPRMHAFVPRDIPSVPSESVETFCSSASICVATAALRSRSSLRCSSSALFSSMRATSAGDCDAVDADTLGPRICVDRDRVGYDMFGRELRSRLSGLWSSALRESVNLQRALELSARPFWAGGVELPEPLSRVWKGPWKAPEAGPAPLKVTGSCA</sequence>
<comment type="caution">
    <text evidence="1">The sequence shown here is derived from an EMBL/GenBank/DDBJ whole genome shotgun (WGS) entry which is preliminary data.</text>
</comment>
<accession>A0A179HET8</accession>
<protein>
    <submittedName>
        <fullName evidence="1">Citrus tristeza virus p33 protein domain-containing protein</fullName>
    </submittedName>
</protein>
<evidence type="ECO:0000313" key="1">
    <source>
        <dbReference type="EMBL" id="OAQ88775.1"/>
    </source>
</evidence>
<evidence type="ECO:0000313" key="2">
    <source>
        <dbReference type="Proteomes" id="UP000078340"/>
    </source>
</evidence>
<dbReference type="Proteomes" id="UP000078340">
    <property type="component" value="Unassembled WGS sequence"/>
</dbReference>
<proteinExistence type="predicted"/>
<name>A0A179HET8_PURLI</name>
<gene>
    <name evidence="1" type="ORF">VFPFJ_07240</name>
</gene>
<reference evidence="1 2" key="1">
    <citation type="submission" date="2016-02" db="EMBL/GenBank/DDBJ databases">
        <title>Biosynthesis of antibiotic leucinostatins and their inhibition on Phytophthora in bio-control Purpureocillium lilacinum.</title>
        <authorList>
            <person name="Wang G."/>
            <person name="Liu Z."/>
            <person name="Lin R."/>
            <person name="Li E."/>
            <person name="Mao Z."/>
            <person name="Ling J."/>
            <person name="Yin W."/>
            <person name="Xie B."/>
        </authorList>
    </citation>
    <scope>NUCLEOTIDE SEQUENCE [LARGE SCALE GENOMIC DNA]</scope>
    <source>
        <strain evidence="1">PLFJ-1</strain>
    </source>
</reference>
<dbReference type="AlphaFoldDB" id="A0A179HET8"/>
<dbReference type="EMBL" id="LSBI01000006">
    <property type="protein sequence ID" value="OAQ88775.1"/>
    <property type="molecule type" value="Genomic_DNA"/>
</dbReference>
<organism evidence="1 2">
    <name type="scientific">Purpureocillium lilacinum</name>
    <name type="common">Paecilomyces lilacinus</name>
    <dbReference type="NCBI Taxonomy" id="33203"/>
    <lineage>
        <taxon>Eukaryota</taxon>
        <taxon>Fungi</taxon>
        <taxon>Dikarya</taxon>
        <taxon>Ascomycota</taxon>
        <taxon>Pezizomycotina</taxon>
        <taxon>Sordariomycetes</taxon>
        <taxon>Hypocreomycetidae</taxon>
        <taxon>Hypocreales</taxon>
        <taxon>Ophiocordycipitaceae</taxon>
        <taxon>Purpureocillium</taxon>
    </lineage>
</organism>